<evidence type="ECO:0000313" key="3">
    <source>
        <dbReference type="Proteomes" id="UP000887013"/>
    </source>
</evidence>
<keyword evidence="1" id="KW-0812">Transmembrane</keyword>
<gene>
    <name evidence="2" type="ORF">NPIL_681631</name>
</gene>
<comment type="caution">
    <text evidence="2">The sequence shown here is derived from an EMBL/GenBank/DDBJ whole genome shotgun (WGS) entry which is preliminary data.</text>
</comment>
<name>A0A8X6MWN2_NEPPI</name>
<dbReference type="AlphaFoldDB" id="A0A8X6MWN2"/>
<dbReference type="Proteomes" id="UP000887013">
    <property type="component" value="Unassembled WGS sequence"/>
</dbReference>
<evidence type="ECO:0000313" key="2">
    <source>
        <dbReference type="EMBL" id="GFS81483.1"/>
    </source>
</evidence>
<proteinExistence type="predicted"/>
<feature type="transmembrane region" description="Helical" evidence="1">
    <location>
        <begin position="32"/>
        <end position="50"/>
    </location>
</feature>
<evidence type="ECO:0000256" key="1">
    <source>
        <dbReference type="SAM" id="Phobius"/>
    </source>
</evidence>
<sequence length="152" mass="17716">MVCKISQQGTVAPVGEGTKARNWRKKLNYVMFFRRVLFFCSSWMIGVLYLEDQVFRNNPAVLEVSYLVEVGDNQCWHLLLRGALISWHHSKWSFLRPGHYRSLRPYRYSCAATNGERLHLLWEDNHASHCANLVCLFEEGIVVTGMLPEWVL</sequence>
<accession>A0A8X6MWN2</accession>
<keyword evidence="1" id="KW-1133">Transmembrane helix</keyword>
<organism evidence="2 3">
    <name type="scientific">Nephila pilipes</name>
    <name type="common">Giant wood spider</name>
    <name type="synonym">Nephila maculata</name>
    <dbReference type="NCBI Taxonomy" id="299642"/>
    <lineage>
        <taxon>Eukaryota</taxon>
        <taxon>Metazoa</taxon>
        <taxon>Ecdysozoa</taxon>
        <taxon>Arthropoda</taxon>
        <taxon>Chelicerata</taxon>
        <taxon>Arachnida</taxon>
        <taxon>Araneae</taxon>
        <taxon>Araneomorphae</taxon>
        <taxon>Entelegynae</taxon>
        <taxon>Araneoidea</taxon>
        <taxon>Nephilidae</taxon>
        <taxon>Nephila</taxon>
    </lineage>
</organism>
<keyword evidence="1" id="KW-0472">Membrane</keyword>
<dbReference type="EMBL" id="BMAW01051606">
    <property type="protein sequence ID" value="GFS81483.1"/>
    <property type="molecule type" value="Genomic_DNA"/>
</dbReference>
<protein>
    <submittedName>
        <fullName evidence="2">Uncharacterized protein</fullName>
    </submittedName>
</protein>
<reference evidence="2" key="1">
    <citation type="submission" date="2020-08" db="EMBL/GenBank/DDBJ databases">
        <title>Multicomponent nature underlies the extraordinary mechanical properties of spider dragline silk.</title>
        <authorList>
            <person name="Kono N."/>
            <person name="Nakamura H."/>
            <person name="Mori M."/>
            <person name="Yoshida Y."/>
            <person name="Ohtoshi R."/>
            <person name="Malay A.D."/>
            <person name="Moran D.A.P."/>
            <person name="Tomita M."/>
            <person name="Numata K."/>
            <person name="Arakawa K."/>
        </authorList>
    </citation>
    <scope>NUCLEOTIDE SEQUENCE</scope>
</reference>
<keyword evidence="3" id="KW-1185">Reference proteome</keyword>